<dbReference type="RefSeq" id="WP_126573453.1">
    <property type="nucleotide sequence ID" value="NZ_RXZH01000002.1"/>
</dbReference>
<dbReference type="InterPro" id="IPR036061">
    <property type="entry name" value="CheW-like_dom_sf"/>
</dbReference>
<dbReference type="SUPFAM" id="SSF50341">
    <property type="entry name" value="CheW-like"/>
    <property type="match status" value="1"/>
</dbReference>
<dbReference type="PANTHER" id="PTHR22617">
    <property type="entry name" value="CHEMOTAXIS SENSOR HISTIDINE KINASE-RELATED"/>
    <property type="match status" value="1"/>
</dbReference>
<dbReference type="GO" id="GO:0007165">
    <property type="term" value="P:signal transduction"/>
    <property type="evidence" value="ECO:0007669"/>
    <property type="project" value="InterPro"/>
</dbReference>
<comment type="subcellular location">
    <subcellularLocation>
        <location evidence="1">Cytoplasm</location>
    </subcellularLocation>
</comment>
<accession>A0A3S0N678</accession>
<dbReference type="Gene3D" id="2.40.50.180">
    <property type="entry name" value="CheA-289, Domain 4"/>
    <property type="match status" value="1"/>
</dbReference>
<keyword evidence="6" id="KW-1185">Reference proteome</keyword>
<dbReference type="PROSITE" id="PS50851">
    <property type="entry name" value="CHEW"/>
    <property type="match status" value="1"/>
</dbReference>
<gene>
    <name evidence="5" type="ORF">EJ063_07210</name>
</gene>
<dbReference type="PANTHER" id="PTHR22617:SF45">
    <property type="entry name" value="CHEMOTAXIS PROTEIN CHEW"/>
    <property type="match status" value="1"/>
</dbReference>
<dbReference type="Proteomes" id="UP000268973">
    <property type="component" value="Unassembled WGS sequence"/>
</dbReference>
<evidence type="ECO:0000259" key="4">
    <source>
        <dbReference type="PROSITE" id="PS50851"/>
    </source>
</evidence>
<dbReference type="Pfam" id="PF01584">
    <property type="entry name" value="CheW"/>
    <property type="match status" value="1"/>
</dbReference>
<feature type="domain" description="CheW-like" evidence="4">
    <location>
        <begin position="12"/>
        <end position="159"/>
    </location>
</feature>
<protein>
    <recommendedName>
        <fullName evidence="2">Chemotaxis protein CheW</fullName>
    </recommendedName>
</protein>
<dbReference type="AlphaFoldDB" id="A0A3S0N678"/>
<evidence type="ECO:0000256" key="3">
    <source>
        <dbReference type="ARBA" id="ARBA00022490"/>
    </source>
</evidence>
<organism evidence="5 6">
    <name type="scientific">Vibrio aquaticus</name>
    <dbReference type="NCBI Taxonomy" id="2496559"/>
    <lineage>
        <taxon>Bacteria</taxon>
        <taxon>Pseudomonadati</taxon>
        <taxon>Pseudomonadota</taxon>
        <taxon>Gammaproteobacteria</taxon>
        <taxon>Vibrionales</taxon>
        <taxon>Vibrionaceae</taxon>
        <taxon>Vibrio</taxon>
    </lineage>
</organism>
<dbReference type="InterPro" id="IPR002545">
    <property type="entry name" value="CheW-lke_dom"/>
</dbReference>
<dbReference type="EMBL" id="RXZH01000002">
    <property type="protein sequence ID" value="RTZ16579.1"/>
    <property type="molecule type" value="Genomic_DNA"/>
</dbReference>
<dbReference type="SMART" id="SM00260">
    <property type="entry name" value="CheW"/>
    <property type="match status" value="1"/>
</dbReference>
<evidence type="ECO:0000256" key="2">
    <source>
        <dbReference type="ARBA" id="ARBA00021483"/>
    </source>
</evidence>
<dbReference type="Gene3D" id="2.30.30.40">
    <property type="entry name" value="SH3 Domains"/>
    <property type="match status" value="1"/>
</dbReference>
<dbReference type="GO" id="GO:0005829">
    <property type="term" value="C:cytosol"/>
    <property type="evidence" value="ECO:0007669"/>
    <property type="project" value="TreeGrafter"/>
</dbReference>
<keyword evidence="3" id="KW-0963">Cytoplasm</keyword>
<reference evidence="5 6" key="1">
    <citation type="submission" date="2018-12" db="EMBL/GenBank/DDBJ databases">
        <title>Vibrio sp. isolated from China Sea.</title>
        <authorList>
            <person name="Li Y."/>
        </authorList>
    </citation>
    <scope>NUCLEOTIDE SEQUENCE [LARGE SCALE GENOMIC DNA]</scope>
    <source>
        <strain evidence="5 6">BEI207</strain>
    </source>
</reference>
<name>A0A3S0N678_9VIBR</name>
<dbReference type="OrthoDB" id="5868285at2"/>
<sequence length="176" mass="19761">MGELEKQETVNGFEVLLVDVSNELVAIPISAVNEVIEYSKITSVPMCFKEVSGVINVRGSVVPVVDAAIRLRMETEYQYDKFSCIILYESMDEKLQENIMIGLVVSRVRSIQTISNAQIMDKPAFGVHIPEQYVTNMIEVDQETIPLLAMEALLDGRQINQGMLAHQRAALMQWKA</sequence>
<proteinExistence type="predicted"/>
<dbReference type="GO" id="GO:0006935">
    <property type="term" value="P:chemotaxis"/>
    <property type="evidence" value="ECO:0007669"/>
    <property type="project" value="InterPro"/>
</dbReference>
<evidence type="ECO:0000256" key="1">
    <source>
        <dbReference type="ARBA" id="ARBA00004496"/>
    </source>
</evidence>
<evidence type="ECO:0000313" key="6">
    <source>
        <dbReference type="Proteomes" id="UP000268973"/>
    </source>
</evidence>
<comment type="caution">
    <text evidence="5">The sequence shown here is derived from an EMBL/GenBank/DDBJ whole genome shotgun (WGS) entry which is preliminary data.</text>
</comment>
<evidence type="ECO:0000313" key="5">
    <source>
        <dbReference type="EMBL" id="RTZ16579.1"/>
    </source>
</evidence>
<dbReference type="InterPro" id="IPR039315">
    <property type="entry name" value="CheW"/>
</dbReference>